<evidence type="ECO:0000256" key="2">
    <source>
        <dbReference type="ARBA" id="ARBA00022670"/>
    </source>
</evidence>
<dbReference type="GO" id="GO:0008234">
    <property type="term" value="F:cysteine-type peptidase activity"/>
    <property type="evidence" value="ECO:0007669"/>
    <property type="project" value="InterPro"/>
</dbReference>
<dbReference type="AlphaFoldDB" id="A0A5A7PL03"/>
<comment type="similarity">
    <text evidence="1">Belongs to the peptidase C48 family.</text>
</comment>
<dbReference type="GO" id="GO:0006508">
    <property type="term" value="P:proteolysis"/>
    <property type="evidence" value="ECO:0007669"/>
    <property type="project" value="UniProtKB-KW"/>
</dbReference>
<evidence type="ECO:0000313" key="5">
    <source>
        <dbReference type="EMBL" id="GER33384.1"/>
    </source>
</evidence>
<evidence type="ECO:0000256" key="3">
    <source>
        <dbReference type="ARBA" id="ARBA00022801"/>
    </source>
</evidence>
<dbReference type="EMBL" id="BKCP01004738">
    <property type="protein sequence ID" value="GER33384.1"/>
    <property type="molecule type" value="Genomic_DNA"/>
</dbReference>
<accession>A0A5A7PL03</accession>
<gene>
    <name evidence="5" type="ORF">STAS_09517</name>
</gene>
<dbReference type="PANTHER" id="PTHR48449">
    <property type="entry name" value="DUF1985 DOMAIN-CONTAINING PROTEIN"/>
    <property type="match status" value="1"/>
</dbReference>
<keyword evidence="3" id="KW-0378">Hydrolase</keyword>
<sequence>LSLLHRACSQLDLVSRKSPSRSRPLSRTITMELSLVNLGTKKEYAFEIPSKCKANVTNRCNLNVVRKVFDNLNDAHQDRFAESCFRPLINITEIILSSQIVHQVLRRTLKASENDKDAVWFRFGEKEARFGLQEFSLVTGFKIAADDENAYEVPNNNSSLLQLFKKKKGKIKRKLETLVDERWFNLVEDLEKFNSYPWGNLSYQQTVKLFKRTSFGKGKNPESINYSLHGFPLAIMIWAFEALLDLGREFAQLNTGVQLPRMYCWKMEKQLRGELLTTFFERAEIQVRRTLEPSSYECESSYFNELGIIVEEEVRKVVKDEVRKVVKEEMNNLFERMKNEFFEAKDKPSSRATYDVPNDDPDVEVEKNVRDTETVECDTMKSPSQKSEQEMAGLHGFDTGFVTDPSSTIVVYQERQPPTPIEIEDTVEDLESPKGRGHRKKRKAAVLCTPWRNIEKRKKFSTVTEYDPYRPVDLAKLEDLQTWLSSYPESAEVELSCGGGRARKVFFNQLVSDGWLTSVHVDEALFQFRERGKQFPLLFRQDCAVLDTVFVSYVRKFFKDMSKTKNFPKALRSYAAGGIPSNGKPWAGCTKLYVPFCKEGGGHWIALEIDLSHRCIYVYDSETSVMRRAELERQLEPIRVVVPMLLAQLNANYSGEKFEYKRLTSPSQSNGFDCGMFTIKFIEFLHAGKNVEGVDQSRISDWRVKLASEIFGAHFDP</sequence>
<dbReference type="InterPro" id="IPR003653">
    <property type="entry name" value="Peptidase_C48_C"/>
</dbReference>
<feature type="non-terminal residue" evidence="5">
    <location>
        <position position="1"/>
    </location>
</feature>
<proteinExistence type="inferred from homology"/>
<protein>
    <submittedName>
        <fullName evidence="5">Ulp1 protease family protein</fullName>
    </submittedName>
</protein>
<dbReference type="SUPFAM" id="SSF54001">
    <property type="entry name" value="Cysteine proteinases"/>
    <property type="match status" value="1"/>
</dbReference>
<dbReference type="Pfam" id="PF02902">
    <property type="entry name" value="Peptidase_C48"/>
    <property type="match status" value="1"/>
</dbReference>
<dbReference type="OrthoDB" id="10681106at2759"/>
<keyword evidence="6" id="KW-1185">Reference proteome</keyword>
<organism evidence="5 6">
    <name type="scientific">Striga asiatica</name>
    <name type="common">Asiatic witchweed</name>
    <name type="synonym">Buchnera asiatica</name>
    <dbReference type="NCBI Taxonomy" id="4170"/>
    <lineage>
        <taxon>Eukaryota</taxon>
        <taxon>Viridiplantae</taxon>
        <taxon>Streptophyta</taxon>
        <taxon>Embryophyta</taxon>
        <taxon>Tracheophyta</taxon>
        <taxon>Spermatophyta</taxon>
        <taxon>Magnoliopsida</taxon>
        <taxon>eudicotyledons</taxon>
        <taxon>Gunneridae</taxon>
        <taxon>Pentapetalae</taxon>
        <taxon>asterids</taxon>
        <taxon>lamiids</taxon>
        <taxon>Lamiales</taxon>
        <taxon>Orobanchaceae</taxon>
        <taxon>Buchnereae</taxon>
        <taxon>Striga</taxon>
    </lineage>
</organism>
<name>A0A5A7PL03_STRAF</name>
<keyword evidence="2 5" id="KW-0645">Protease</keyword>
<comment type="caution">
    <text evidence="5">The sequence shown here is derived from an EMBL/GenBank/DDBJ whole genome shotgun (WGS) entry which is preliminary data.</text>
</comment>
<dbReference type="PROSITE" id="PS50600">
    <property type="entry name" value="ULP_PROTEASE"/>
    <property type="match status" value="1"/>
</dbReference>
<dbReference type="InterPro" id="IPR038765">
    <property type="entry name" value="Papain-like_cys_pep_sf"/>
</dbReference>
<evidence type="ECO:0000256" key="1">
    <source>
        <dbReference type="ARBA" id="ARBA00005234"/>
    </source>
</evidence>
<reference evidence="6" key="1">
    <citation type="journal article" date="2019" name="Curr. Biol.">
        <title>Genome Sequence of Striga asiatica Provides Insight into the Evolution of Plant Parasitism.</title>
        <authorList>
            <person name="Yoshida S."/>
            <person name="Kim S."/>
            <person name="Wafula E.K."/>
            <person name="Tanskanen J."/>
            <person name="Kim Y.M."/>
            <person name="Honaas L."/>
            <person name="Yang Z."/>
            <person name="Spallek T."/>
            <person name="Conn C.E."/>
            <person name="Ichihashi Y."/>
            <person name="Cheong K."/>
            <person name="Cui S."/>
            <person name="Der J.P."/>
            <person name="Gundlach H."/>
            <person name="Jiao Y."/>
            <person name="Hori C."/>
            <person name="Ishida J.K."/>
            <person name="Kasahara H."/>
            <person name="Kiba T."/>
            <person name="Kim M.S."/>
            <person name="Koo N."/>
            <person name="Laohavisit A."/>
            <person name="Lee Y.H."/>
            <person name="Lumba S."/>
            <person name="McCourt P."/>
            <person name="Mortimer J.C."/>
            <person name="Mutuku J.M."/>
            <person name="Nomura T."/>
            <person name="Sasaki-Sekimoto Y."/>
            <person name="Seto Y."/>
            <person name="Wang Y."/>
            <person name="Wakatake T."/>
            <person name="Sakakibara H."/>
            <person name="Demura T."/>
            <person name="Yamaguchi S."/>
            <person name="Yoneyama K."/>
            <person name="Manabe R.I."/>
            <person name="Nelson D.C."/>
            <person name="Schulman A.H."/>
            <person name="Timko M.P."/>
            <person name="dePamphilis C.W."/>
            <person name="Choi D."/>
            <person name="Shirasu K."/>
        </authorList>
    </citation>
    <scope>NUCLEOTIDE SEQUENCE [LARGE SCALE GENOMIC DNA]</scope>
    <source>
        <strain evidence="6">cv. UVA1</strain>
    </source>
</reference>
<dbReference type="Proteomes" id="UP000325081">
    <property type="component" value="Unassembled WGS sequence"/>
</dbReference>
<evidence type="ECO:0000313" key="6">
    <source>
        <dbReference type="Proteomes" id="UP000325081"/>
    </source>
</evidence>
<feature type="domain" description="Ubiquitin-like protease family profile" evidence="4">
    <location>
        <begin position="500"/>
        <end position="685"/>
    </location>
</feature>
<evidence type="ECO:0000259" key="4">
    <source>
        <dbReference type="PROSITE" id="PS50600"/>
    </source>
</evidence>
<dbReference type="PANTHER" id="PTHR48449:SF1">
    <property type="entry name" value="DUF1985 DOMAIN-CONTAINING PROTEIN"/>
    <property type="match status" value="1"/>
</dbReference>
<dbReference type="Gene3D" id="3.40.395.10">
    <property type="entry name" value="Adenoviral Proteinase, Chain A"/>
    <property type="match status" value="1"/>
</dbReference>